<evidence type="ECO:0000256" key="2">
    <source>
        <dbReference type="SAM" id="SignalP"/>
    </source>
</evidence>
<dbReference type="OrthoDB" id="5739345at2"/>
<feature type="signal peptide" evidence="2">
    <location>
        <begin position="1"/>
        <end position="21"/>
    </location>
</feature>
<evidence type="ECO:0000313" key="3">
    <source>
        <dbReference type="EMBL" id="PPK52488.1"/>
    </source>
</evidence>
<reference evidence="4 5" key="2">
    <citation type="submission" date="2018-02" db="EMBL/GenBank/DDBJ databases">
        <title>Subsurface microbial communities from deep shales in Ohio and West Virginia, USA.</title>
        <authorList>
            <person name="Wrighton K."/>
        </authorList>
    </citation>
    <scope>NUCLEOTIDE SEQUENCE [LARGE SCALE GENOMIC DNA]</scope>
    <source>
        <strain evidence="4 5">UTICA-S1B9</strain>
    </source>
</reference>
<dbReference type="Proteomes" id="UP000239446">
    <property type="component" value="Unassembled WGS sequence"/>
</dbReference>
<name>A0A2S6G8B2_9GAMM</name>
<dbReference type="AlphaFoldDB" id="A0A2S6G8B2"/>
<evidence type="ECO:0000313" key="6">
    <source>
        <dbReference type="Proteomes" id="UP000239648"/>
    </source>
</evidence>
<evidence type="ECO:0000313" key="5">
    <source>
        <dbReference type="Proteomes" id="UP000239446"/>
    </source>
</evidence>
<keyword evidence="6" id="KW-1185">Reference proteome</keyword>
<protein>
    <recommendedName>
        <fullName evidence="7">Nickel/cobalt transporter regulator</fullName>
    </recommendedName>
</protein>
<dbReference type="EMBL" id="PTIT01000005">
    <property type="protein sequence ID" value="PPK52488.1"/>
    <property type="molecule type" value="Genomic_DNA"/>
</dbReference>
<evidence type="ECO:0008006" key="7">
    <source>
        <dbReference type="Google" id="ProtNLM"/>
    </source>
</evidence>
<dbReference type="Gene3D" id="3.10.450.160">
    <property type="entry name" value="inner membrane protein cigr"/>
    <property type="match status" value="1"/>
</dbReference>
<dbReference type="Proteomes" id="UP000239648">
    <property type="component" value="Unassembled WGS sequence"/>
</dbReference>
<dbReference type="RefSeq" id="WP_104415409.1">
    <property type="nucleotide sequence ID" value="NZ_PTIT01000005.1"/>
</dbReference>
<accession>A0A2S6G8B2</accession>
<sequence>MKWLRRSLCVVAVALPLSALAEPPTQQGLPPGLEKKVERGEPLPPGWQKKIHVGDHLDHRYLDYGRVYDISPHRQRVHIEDRVYTIIKETREIVDILENGH</sequence>
<feature type="chain" id="PRO_5015435864" description="Nickel/cobalt transporter regulator" evidence="2">
    <location>
        <begin position="22"/>
        <end position="101"/>
    </location>
</feature>
<organism evidence="4 5">
    <name type="scientific">Marinobacter persicus</name>
    <dbReference type="NCBI Taxonomy" id="930118"/>
    <lineage>
        <taxon>Bacteria</taxon>
        <taxon>Pseudomonadati</taxon>
        <taxon>Pseudomonadota</taxon>
        <taxon>Gammaproteobacteria</taxon>
        <taxon>Pseudomonadales</taxon>
        <taxon>Marinobacteraceae</taxon>
        <taxon>Marinobacter</taxon>
    </lineage>
</organism>
<keyword evidence="2" id="KW-0732">Signal</keyword>
<comment type="caution">
    <text evidence="4">The sequence shown here is derived from an EMBL/GenBank/DDBJ whole genome shotgun (WGS) entry which is preliminary data.</text>
</comment>
<evidence type="ECO:0000256" key="1">
    <source>
        <dbReference type="SAM" id="MobiDB-lite"/>
    </source>
</evidence>
<feature type="region of interest" description="Disordered" evidence="1">
    <location>
        <begin position="24"/>
        <end position="49"/>
    </location>
</feature>
<dbReference type="EMBL" id="PTIU01000005">
    <property type="protein sequence ID" value="PPK55460.1"/>
    <property type="molecule type" value="Genomic_DNA"/>
</dbReference>
<gene>
    <name evidence="4" type="ORF">B0H24_100541</name>
    <name evidence="3" type="ORF">BY455_10541</name>
</gene>
<proteinExistence type="predicted"/>
<reference evidence="3 6" key="1">
    <citation type="submission" date="2018-02" db="EMBL/GenBank/DDBJ databases">
        <title>Deep subsurface shale carbon reservoir microbial communities from Ohio and West Virginia, USA.</title>
        <authorList>
            <person name="Wrighton K."/>
        </authorList>
    </citation>
    <scope>NUCLEOTIDE SEQUENCE [LARGE SCALE GENOMIC DNA]</scope>
    <source>
        <strain evidence="3 6">UTICA-S1B6</strain>
    </source>
</reference>
<evidence type="ECO:0000313" key="4">
    <source>
        <dbReference type="EMBL" id="PPK55460.1"/>
    </source>
</evidence>